<protein>
    <recommendedName>
        <fullName evidence="4">Lipoprotein</fullName>
    </recommendedName>
</protein>
<dbReference type="AlphaFoldDB" id="A0A412BBR4"/>
<proteinExistence type="predicted"/>
<feature type="signal peptide" evidence="1">
    <location>
        <begin position="1"/>
        <end position="22"/>
    </location>
</feature>
<sequence length="157" mass="17678">MKKKTIFLLTILLMAIFVTSCSSDDDNEKTEFTSTLTVNGSAVKITNLEGKAIANSMFEFWVNDAISDFYIQGNIDYREELTTGKDVTKGCKMSIALVKLEEWYSSEKEYISGTVTIEKWDLENFRVTLVFKDYKCKSGSKSIVLNGSVTFPTSINI</sequence>
<organism evidence="2 3">
    <name type="scientific">Bacteroides uniformis</name>
    <dbReference type="NCBI Taxonomy" id="820"/>
    <lineage>
        <taxon>Bacteria</taxon>
        <taxon>Pseudomonadati</taxon>
        <taxon>Bacteroidota</taxon>
        <taxon>Bacteroidia</taxon>
        <taxon>Bacteroidales</taxon>
        <taxon>Bacteroidaceae</taxon>
        <taxon>Bacteroides</taxon>
    </lineage>
</organism>
<dbReference type="PROSITE" id="PS51257">
    <property type="entry name" value="PROKAR_LIPOPROTEIN"/>
    <property type="match status" value="1"/>
</dbReference>
<dbReference type="RefSeq" id="WP_117974618.1">
    <property type="nucleotide sequence ID" value="NZ_JAGKHX010000026.1"/>
</dbReference>
<reference evidence="2 3" key="1">
    <citation type="submission" date="2018-08" db="EMBL/GenBank/DDBJ databases">
        <title>A genome reference for cultivated species of the human gut microbiota.</title>
        <authorList>
            <person name="Zou Y."/>
            <person name="Xue W."/>
            <person name="Luo G."/>
        </authorList>
    </citation>
    <scope>NUCLEOTIDE SEQUENCE [LARGE SCALE GENOMIC DNA]</scope>
    <source>
        <strain evidence="2 3">AF28-11</strain>
    </source>
</reference>
<name>A0A412BBR4_BACUN</name>
<accession>A0A412BBR4</accession>
<gene>
    <name evidence="2" type="ORF">DWY92_12145</name>
</gene>
<evidence type="ECO:0000313" key="2">
    <source>
        <dbReference type="EMBL" id="RGQ51014.1"/>
    </source>
</evidence>
<evidence type="ECO:0008006" key="4">
    <source>
        <dbReference type="Google" id="ProtNLM"/>
    </source>
</evidence>
<feature type="chain" id="PRO_5019540219" description="Lipoprotein" evidence="1">
    <location>
        <begin position="23"/>
        <end position="157"/>
    </location>
</feature>
<evidence type="ECO:0000256" key="1">
    <source>
        <dbReference type="SAM" id="SignalP"/>
    </source>
</evidence>
<dbReference type="EMBL" id="QRTH01000005">
    <property type="protein sequence ID" value="RGQ51014.1"/>
    <property type="molecule type" value="Genomic_DNA"/>
</dbReference>
<keyword evidence="1" id="KW-0732">Signal</keyword>
<evidence type="ECO:0000313" key="3">
    <source>
        <dbReference type="Proteomes" id="UP000283680"/>
    </source>
</evidence>
<dbReference type="Proteomes" id="UP000283680">
    <property type="component" value="Unassembled WGS sequence"/>
</dbReference>
<comment type="caution">
    <text evidence="2">The sequence shown here is derived from an EMBL/GenBank/DDBJ whole genome shotgun (WGS) entry which is preliminary data.</text>
</comment>